<evidence type="ECO:0000313" key="2">
    <source>
        <dbReference type="EMBL" id="PIA16400.1"/>
    </source>
</evidence>
<organism evidence="2 3">
    <name type="scientific">Coemansia reversa (strain ATCC 12441 / NRRL 1564)</name>
    <dbReference type="NCBI Taxonomy" id="763665"/>
    <lineage>
        <taxon>Eukaryota</taxon>
        <taxon>Fungi</taxon>
        <taxon>Fungi incertae sedis</taxon>
        <taxon>Zoopagomycota</taxon>
        <taxon>Kickxellomycotina</taxon>
        <taxon>Kickxellomycetes</taxon>
        <taxon>Kickxellales</taxon>
        <taxon>Kickxellaceae</taxon>
        <taxon>Coemansia</taxon>
    </lineage>
</organism>
<keyword evidence="3" id="KW-1185">Reference proteome</keyword>
<evidence type="ECO:0000313" key="3">
    <source>
        <dbReference type="Proteomes" id="UP000242474"/>
    </source>
</evidence>
<keyword evidence="1" id="KW-1133">Transmembrane helix</keyword>
<accession>A0A2G5BBL8</accession>
<keyword evidence="1" id="KW-0812">Transmembrane</keyword>
<proteinExistence type="predicted"/>
<dbReference type="AlphaFoldDB" id="A0A2G5BBL8"/>
<gene>
    <name evidence="2" type="ORF">COEREDRAFT_81351</name>
</gene>
<keyword evidence="1" id="KW-0472">Membrane</keyword>
<protein>
    <submittedName>
        <fullName evidence="2">Uncharacterized protein</fullName>
    </submittedName>
</protein>
<dbReference type="EMBL" id="KZ303500">
    <property type="protein sequence ID" value="PIA16400.1"/>
    <property type="molecule type" value="Genomic_DNA"/>
</dbReference>
<name>A0A2G5BBL8_COERN</name>
<evidence type="ECO:0000256" key="1">
    <source>
        <dbReference type="SAM" id="Phobius"/>
    </source>
</evidence>
<feature type="transmembrane region" description="Helical" evidence="1">
    <location>
        <begin position="18"/>
        <end position="37"/>
    </location>
</feature>
<sequence>MKARVFGRIAGVPITPEVIPLSLLIGGIVGLGIYTGITRLRDPHYIRLKPTHSWKDR</sequence>
<reference evidence="2 3" key="1">
    <citation type="journal article" date="2015" name="Genome Biol. Evol.">
        <title>Phylogenomic analyses indicate that early fungi evolved digesting cell walls of algal ancestors of land plants.</title>
        <authorList>
            <person name="Chang Y."/>
            <person name="Wang S."/>
            <person name="Sekimoto S."/>
            <person name="Aerts A.L."/>
            <person name="Choi C."/>
            <person name="Clum A."/>
            <person name="LaButti K.M."/>
            <person name="Lindquist E.A."/>
            <person name="Yee Ngan C."/>
            <person name="Ohm R.A."/>
            <person name="Salamov A.A."/>
            <person name="Grigoriev I.V."/>
            <person name="Spatafora J.W."/>
            <person name="Berbee M.L."/>
        </authorList>
    </citation>
    <scope>NUCLEOTIDE SEQUENCE [LARGE SCALE GENOMIC DNA]</scope>
    <source>
        <strain evidence="2 3">NRRL 1564</strain>
    </source>
</reference>
<dbReference type="Proteomes" id="UP000242474">
    <property type="component" value="Unassembled WGS sequence"/>
</dbReference>